<sequence length="171" mass="19944">MVKTRKFLWIALSVIYFVLPLEALAQEPFGFNPLLLELGSSSEYLEEEHPSLELIEEDYRSFGTGRVMYMSEFYDRQVWLILVTKSYLIEGILTAFNVGGGEYKEEVLAYVQKRMRQFDNNDKVEVVEVGTGNSYKWKFIHDDYIYVVHISNEIVSGWAIFVTKTYKSMGF</sequence>
<gene>
    <name evidence="1" type="ORF">LCGC14_2301270</name>
</gene>
<dbReference type="EMBL" id="LAZR01032447">
    <property type="protein sequence ID" value="KKL50857.1"/>
    <property type="molecule type" value="Genomic_DNA"/>
</dbReference>
<protein>
    <submittedName>
        <fullName evidence="1">Uncharacterized protein</fullName>
    </submittedName>
</protein>
<dbReference type="AlphaFoldDB" id="A0A0F9FID5"/>
<organism evidence="1">
    <name type="scientific">marine sediment metagenome</name>
    <dbReference type="NCBI Taxonomy" id="412755"/>
    <lineage>
        <taxon>unclassified sequences</taxon>
        <taxon>metagenomes</taxon>
        <taxon>ecological metagenomes</taxon>
    </lineage>
</organism>
<reference evidence="1" key="1">
    <citation type="journal article" date="2015" name="Nature">
        <title>Complex archaea that bridge the gap between prokaryotes and eukaryotes.</title>
        <authorList>
            <person name="Spang A."/>
            <person name="Saw J.H."/>
            <person name="Jorgensen S.L."/>
            <person name="Zaremba-Niedzwiedzka K."/>
            <person name="Martijn J."/>
            <person name="Lind A.E."/>
            <person name="van Eijk R."/>
            <person name="Schleper C."/>
            <person name="Guy L."/>
            <person name="Ettema T.J."/>
        </authorList>
    </citation>
    <scope>NUCLEOTIDE SEQUENCE</scope>
</reference>
<proteinExistence type="predicted"/>
<name>A0A0F9FID5_9ZZZZ</name>
<accession>A0A0F9FID5</accession>
<evidence type="ECO:0000313" key="1">
    <source>
        <dbReference type="EMBL" id="KKL50857.1"/>
    </source>
</evidence>
<comment type="caution">
    <text evidence="1">The sequence shown here is derived from an EMBL/GenBank/DDBJ whole genome shotgun (WGS) entry which is preliminary data.</text>
</comment>